<evidence type="ECO:0000313" key="2">
    <source>
        <dbReference type="EMBL" id="CAA9490255.1"/>
    </source>
</evidence>
<evidence type="ECO:0000256" key="1">
    <source>
        <dbReference type="SAM" id="MobiDB-lite"/>
    </source>
</evidence>
<protein>
    <submittedName>
        <fullName evidence="2">Putative RNA polymerase sigma factor</fullName>
    </submittedName>
</protein>
<feature type="region of interest" description="Disordered" evidence="1">
    <location>
        <begin position="1"/>
        <end position="184"/>
    </location>
</feature>
<sequence>DVDSRAGRARAQGASRRGVHPALPGTSARRLLLRLLPGRQPSRRRGPHHPDLPAGLSPLRARARGVRRAAAAALAHPDRPQPGGQPLSRPLAAPADLDGGRRAPGRPALHRVPGRAARRARAHPRLHRRAARRPPRGADHALRARHGQPRDRTGARPQRRGHQGPPAPRHPAAGEPRVDGRRRM</sequence>
<dbReference type="EMBL" id="CADCVJ010000216">
    <property type="protein sequence ID" value="CAA9490255.1"/>
    <property type="molecule type" value="Genomic_DNA"/>
</dbReference>
<gene>
    <name evidence="2" type="ORF">AVDCRST_MAG38-2582</name>
</gene>
<feature type="non-terminal residue" evidence="2">
    <location>
        <position position="1"/>
    </location>
</feature>
<organism evidence="2">
    <name type="scientific">uncultured Solirubrobacteraceae bacterium</name>
    <dbReference type="NCBI Taxonomy" id="1162706"/>
    <lineage>
        <taxon>Bacteria</taxon>
        <taxon>Bacillati</taxon>
        <taxon>Actinomycetota</taxon>
        <taxon>Thermoleophilia</taxon>
        <taxon>Solirubrobacterales</taxon>
        <taxon>Solirubrobacteraceae</taxon>
        <taxon>environmental samples</taxon>
    </lineage>
</organism>
<feature type="compositionally biased region" description="Low complexity" evidence="1">
    <location>
        <begin position="29"/>
        <end position="40"/>
    </location>
</feature>
<name>A0A6J4S5P5_9ACTN</name>
<proteinExistence type="predicted"/>
<feature type="compositionally biased region" description="Basic and acidic residues" evidence="1">
    <location>
        <begin position="136"/>
        <end position="154"/>
    </location>
</feature>
<reference evidence="2" key="1">
    <citation type="submission" date="2020-02" db="EMBL/GenBank/DDBJ databases">
        <authorList>
            <person name="Meier V. D."/>
        </authorList>
    </citation>
    <scope>NUCLEOTIDE SEQUENCE</scope>
    <source>
        <strain evidence="2">AVDCRST_MAG38</strain>
    </source>
</reference>
<feature type="non-terminal residue" evidence="2">
    <location>
        <position position="184"/>
    </location>
</feature>
<accession>A0A6J4S5P5</accession>
<feature type="compositionally biased region" description="Basic residues" evidence="1">
    <location>
        <begin position="108"/>
        <end position="135"/>
    </location>
</feature>
<dbReference type="AlphaFoldDB" id="A0A6J4S5P5"/>